<comment type="caution">
    <text evidence="2">The sequence shown here is derived from an EMBL/GenBank/DDBJ whole genome shotgun (WGS) entry which is preliminary data.</text>
</comment>
<feature type="region of interest" description="Disordered" evidence="1">
    <location>
        <begin position="1"/>
        <end position="89"/>
    </location>
</feature>
<feature type="compositionally biased region" description="Basic and acidic residues" evidence="1">
    <location>
        <begin position="17"/>
        <end position="28"/>
    </location>
</feature>
<sequence>MRERGTEGAYKAGGEGSEYRSGPERWYDSRLTGQATLRGARPASGGSTQEAREGNRDSLPPDRPKGRRVRSATGAREGVSVGSGAREGVPERVEPRLYRAGLFSCARCPRRAAEHE</sequence>
<evidence type="ECO:0000313" key="3">
    <source>
        <dbReference type="Proteomes" id="UP001165143"/>
    </source>
</evidence>
<gene>
    <name evidence="2" type="ORF">Kpho01_56070</name>
</gene>
<reference evidence="2" key="1">
    <citation type="submission" date="2023-02" db="EMBL/GenBank/DDBJ databases">
        <title>Kitasatospora phosalacinea NBRC 14362.</title>
        <authorList>
            <person name="Ichikawa N."/>
            <person name="Sato H."/>
            <person name="Tonouchi N."/>
        </authorList>
    </citation>
    <scope>NUCLEOTIDE SEQUENCE</scope>
    <source>
        <strain evidence="2">NBRC 14362</strain>
    </source>
</reference>
<evidence type="ECO:0000256" key="1">
    <source>
        <dbReference type="SAM" id="MobiDB-lite"/>
    </source>
</evidence>
<evidence type="ECO:0000313" key="2">
    <source>
        <dbReference type="EMBL" id="GLW57596.1"/>
    </source>
</evidence>
<feature type="compositionally biased region" description="Basic and acidic residues" evidence="1">
    <location>
        <begin position="50"/>
        <end position="64"/>
    </location>
</feature>
<accession>A0A9W6UPK3</accession>
<name>A0A9W6UPK3_9ACTN</name>
<proteinExistence type="predicted"/>
<organism evidence="2 3">
    <name type="scientific">Kitasatospora phosalacinea</name>
    <dbReference type="NCBI Taxonomy" id="2065"/>
    <lineage>
        <taxon>Bacteria</taxon>
        <taxon>Bacillati</taxon>
        <taxon>Actinomycetota</taxon>
        <taxon>Actinomycetes</taxon>
        <taxon>Kitasatosporales</taxon>
        <taxon>Streptomycetaceae</taxon>
        <taxon>Kitasatospora</taxon>
    </lineage>
</organism>
<dbReference type="EMBL" id="BSRX01000040">
    <property type="protein sequence ID" value="GLW57596.1"/>
    <property type="molecule type" value="Genomic_DNA"/>
</dbReference>
<dbReference type="AlphaFoldDB" id="A0A9W6UPK3"/>
<dbReference type="Proteomes" id="UP001165143">
    <property type="component" value="Unassembled WGS sequence"/>
</dbReference>
<protein>
    <submittedName>
        <fullName evidence="2">Uncharacterized protein</fullName>
    </submittedName>
</protein>